<evidence type="ECO:0000313" key="1">
    <source>
        <dbReference type="EMBL" id="GGP00131.1"/>
    </source>
</evidence>
<organism evidence="1 2">
    <name type="scientific">Wenjunlia tyrosinilytica</name>
    <dbReference type="NCBI Taxonomy" id="1544741"/>
    <lineage>
        <taxon>Bacteria</taxon>
        <taxon>Bacillati</taxon>
        <taxon>Actinomycetota</taxon>
        <taxon>Actinomycetes</taxon>
        <taxon>Kitasatosporales</taxon>
        <taxon>Streptomycetaceae</taxon>
        <taxon>Wenjunlia</taxon>
    </lineage>
</organism>
<dbReference type="AlphaFoldDB" id="A0A917ZXV2"/>
<gene>
    <name evidence="1" type="ORF">GCM10012280_68190</name>
</gene>
<dbReference type="Proteomes" id="UP000641932">
    <property type="component" value="Unassembled WGS sequence"/>
</dbReference>
<accession>A0A917ZXV2</accession>
<name>A0A917ZXV2_9ACTN</name>
<sequence length="260" mass="27403">MSLTLREAPQAVATRAAPQVPREEWRRLRDGLRSAWAAGGLRGMPLAWSCVALILLFSVVQHTAAGGWAVERLGVVRAALPLEKALLRTPVSLFVPALDLPAWGAMAQVLVVFGLAELTLGRTRTIMVALAATAAGTTYARIAIRLGPEAPGGLPWHDTFTRDTGPSAAVVALAVFIAWRWRSRLLVVAITGAMIVEVALKPNLAGWEHLAATAVGALLAAFDQPLTARWNRTLALATAAAQVGRPAVTPATSPSTGRPV</sequence>
<reference evidence="1" key="2">
    <citation type="submission" date="2020-09" db="EMBL/GenBank/DDBJ databases">
        <authorList>
            <person name="Sun Q."/>
            <person name="Zhou Y."/>
        </authorList>
    </citation>
    <scope>NUCLEOTIDE SEQUENCE</scope>
    <source>
        <strain evidence="1">CGMCC 4.7201</strain>
    </source>
</reference>
<reference evidence="1" key="1">
    <citation type="journal article" date="2014" name="Int. J. Syst. Evol. Microbiol.">
        <title>Complete genome sequence of Corynebacterium casei LMG S-19264T (=DSM 44701T), isolated from a smear-ripened cheese.</title>
        <authorList>
            <consortium name="US DOE Joint Genome Institute (JGI-PGF)"/>
            <person name="Walter F."/>
            <person name="Albersmeier A."/>
            <person name="Kalinowski J."/>
            <person name="Ruckert C."/>
        </authorList>
    </citation>
    <scope>NUCLEOTIDE SEQUENCE</scope>
    <source>
        <strain evidence="1">CGMCC 4.7201</strain>
    </source>
</reference>
<proteinExistence type="predicted"/>
<keyword evidence="2" id="KW-1185">Reference proteome</keyword>
<evidence type="ECO:0000313" key="2">
    <source>
        <dbReference type="Proteomes" id="UP000641932"/>
    </source>
</evidence>
<dbReference type="RefSeq" id="WP_189135681.1">
    <property type="nucleotide sequence ID" value="NZ_BMMS01000053.1"/>
</dbReference>
<dbReference type="EMBL" id="BMMS01000053">
    <property type="protein sequence ID" value="GGP00131.1"/>
    <property type="molecule type" value="Genomic_DNA"/>
</dbReference>
<comment type="caution">
    <text evidence="1">The sequence shown here is derived from an EMBL/GenBank/DDBJ whole genome shotgun (WGS) entry which is preliminary data.</text>
</comment>
<protein>
    <submittedName>
        <fullName evidence="1">Uncharacterized protein</fullName>
    </submittedName>
</protein>